<dbReference type="InterPro" id="IPR036188">
    <property type="entry name" value="FAD/NAD-bd_sf"/>
</dbReference>
<evidence type="ECO:0000313" key="1">
    <source>
        <dbReference type="EMBL" id="MBW8184131.1"/>
    </source>
</evidence>
<gene>
    <name evidence="1" type="ORF">K0625_10630</name>
</gene>
<dbReference type="InterPro" id="IPR050816">
    <property type="entry name" value="Flavin-dep_Halogenase_NPB"/>
</dbReference>
<dbReference type="PANTHER" id="PTHR43747">
    <property type="entry name" value="FAD-BINDING PROTEIN"/>
    <property type="match status" value="1"/>
</dbReference>
<dbReference type="SUPFAM" id="SSF51905">
    <property type="entry name" value="FAD/NAD(P)-binding domain"/>
    <property type="match status" value="1"/>
</dbReference>
<protein>
    <submittedName>
        <fullName evidence="1">Tryptophan 7-halogenase</fullName>
    </submittedName>
</protein>
<organism evidence="1 2">
    <name type="scientific">Shewanella nanhaiensis</name>
    <dbReference type="NCBI Taxonomy" id="2864872"/>
    <lineage>
        <taxon>Bacteria</taxon>
        <taxon>Pseudomonadati</taxon>
        <taxon>Pseudomonadota</taxon>
        <taxon>Gammaproteobacteria</taxon>
        <taxon>Alteromonadales</taxon>
        <taxon>Shewanellaceae</taxon>
        <taxon>Shewanella</taxon>
    </lineage>
</organism>
<name>A0ABS7E380_9GAMM</name>
<dbReference type="Pfam" id="PF04820">
    <property type="entry name" value="Trp_halogenase"/>
    <property type="match status" value="1"/>
</dbReference>
<dbReference type="PIRSF" id="PIRSF011396">
    <property type="entry name" value="Trp_halogenase"/>
    <property type="match status" value="1"/>
</dbReference>
<dbReference type="InterPro" id="IPR033856">
    <property type="entry name" value="Trp_halogen"/>
</dbReference>
<accession>A0ABS7E380</accession>
<dbReference type="Proteomes" id="UP001195963">
    <property type="component" value="Unassembled WGS sequence"/>
</dbReference>
<sequence>MDKPTQKIVIVGGGTAGWITAGWLAAHHKVTSGSPVEVILVESPDTPSIGVGEGTWPTMRNSLIKMGISETDFIRECDATFKQGAKFSKWVDGSDDDFYYHPLVLPQGFTQHDLAPYWASLNAESNEKNKHSFSNAVCFQESVCEQGLAPKTIRTAEYSDVANYAYHLDAGKFSQFLQRHCTEKLGVTYLSAHVTGINEHCNGDIASLTTQTTDKLEKEIEGDLFIDCSGFKSLLLGQHYQVPFIDCSDVLFIDTALAVHVPYDEEDSPIASHTISTAQEAGWIWDIGLQHRRGVGHVYSSRYTDEATAMQALADYIGPKFDSLTVRKIPIKSGHRETFWHKNCVAVGLSAGFLEPLEASAIVLVELSAQMISEQLPANREVMDIVAKRFNQTFNYRWERIIDFLKLHYILSRRCDSDFWKDNRDPKTIPESLQDLMKVWQHRAPADMDFTSNNEVFPAASYQYVLYGMGFDTDYSVTSHLLNDWQYAHRQFAKNQHLIERATAQLPSNRELINKIKQYGFSQI</sequence>
<proteinExistence type="predicted"/>
<dbReference type="InterPro" id="IPR006905">
    <property type="entry name" value="Flavin_halogenase"/>
</dbReference>
<reference evidence="1 2" key="1">
    <citation type="submission" date="2021-07" db="EMBL/GenBank/DDBJ databases">
        <title>Shewanella sp. nov, isolated from SCS.</title>
        <authorList>
            <person name="Cao W.R."/>
        </authorList>
    </citation>
    <scope>NUCLEOTIDE SEQUENCE [LARGE SCALE GENOMIC DNA]</scope>
    <source>
        <strain evidence="1 2">NR704-98</strain>
    </source>
</reference>
<evidence type="ECO:0000313" key="2">
    <source>
        <dbReference type="Proteomes" id="UP001195963"/>
    </source>
</evidence>
<keyword evidence="2" id="KW-1185">Reference proteome</keyword>
<comment type="caution">
    <text evidence="1">The sequence shown here is derived from an EMBL/GenBank/DDBJ whole genome shotgun (WGS) entry which is preliminary data.</text>
</comment>
<dbReference type="PANTHER" id="PTHR43747:SF4">
    <property type="entry name" value="FLAVIN-DEPENDENT TRYPTOPHAN HALOGENASE"/>
    <property type="match status" value="1"/>
</dbReference>
<dbReference type="RefSeq" id="WP_220109664.1">
    <property type="nucleotide sequence ID" value="NZ_JAHZST010000006.1"/>
</dbReference>
<dbReference type="Gene3D" id="3.50.50.60">
    <property type="entry name" value="FAD/NAD(P)-binding domain"/>
    <property type="match status" value="1"/>
</dbReference>
<dbReference type="EMBL" id="JAHZST010000006">
    <property type="protein sequence ID" value="MBW8184131.1"/>
    <property type="molecule type" value="Genomic_DNA"/>
</dbReference>